<protein>
    <submittedName>
        <fullName evidence="1">Uncharacterized protein</fullName>
    </submittedName>
</protein>
<evidence type="ECO:0000313" key="1">
    <source>
        <dbReference type="EMBL" id="GBP73374.1"/>
    </source>
</evidence>
<organism evidence="1 2">
    <name type="scientific">Eumeta variegata</name>
    <name type="common">Bagworm moth</name>
    <name type="synonym">Eumeta japonica</name>
    <dbReference type="NCBI Taxonomy" id="151549"/>
    <lineage>
        <taxon>Eukaryota</taxon>
        <taxon>Metazoa</taxon>
        <taxon>Ecdysozoa</taxon>
        <taxon>Arthropoda</taxon>
        <taxon>Hexapoda</taxon>
        <taxon>Insecta</taxon>
        <taxon>Pterygota</taxon>
        <taxon>Neoptera</taxon>
        <taxon>Endopterygota</taxon>
        <taxon>Lepidoptera</taxon>
        <taxon>Glossata</taxon>
        <taxon>Ditrysia</taxon>
        <taxon>Tineoidea</taxon>
        <taxon>Psychidae</taxon>
        <taxon>Oiketicinae</taxon>
        <taxon>Eumeta</taxon>
    </lineage>
</organism>
<reference evidence="1 2" key="1">
    <citation type="journal article" date="2019" name="Commun. Biol.">
        <title>The bagworm genome reveals a unique fibroin gene that provides high tensile strength.</title>
        <authorList>
            <person name="Kono N."/>
            <person name="Nakamura H."/>
            <person name="Ohtoshi R."/>
            <person name="Tomita M."/>
            <person name="Numata K."/>
            <person name="Arakawa K."/>
        </authorList>
    </citation>
    <scope>NUCLEOTIDE SEQUENCE [LARGE SCALE GENOMIC DNA]</scope>
</reference>
<sequence length="110" mass="12174">MVLASFQDISTLNFMRGSFFRGAARPLVRALRALRVFRSRPLTQPARGNLISSFCSGRRRRRRGAVSALTPGAGRPRASAGRFALQNSPYSRFTVSLTPRLGFSEPDVVF</sequence>
<dbReference type="AlphaFoldDB" id="A0A4C1YEF6"/>
<dbReference type="EMBL" id="BGZK01001171">
    <property type="protein sequence ID" value="GBP73374.1"/>
    <property type="molecule type" value="Genomic_DNA"/>
</dbReference>
<gene>
    <name evidence="1" type="ORF">EVAR_60608_1</name>
</gene>
<keyword evidence="2" id="KW-1185">Reference proteome</keyword>
<dbReference type="Proteomes" id="UP000299102">
    <property type="component" value="Unassembled WGS sequence"/>
</dbReference>
<name>A0A4C1YEF6_EUMVA</name>
<evidence type="ECO:0000313" key="2">
    <source>
        <dbReference type="Proteomes" id="UP000299102"/>
    </source>
</evidence>
<proteinExistence type="predicted"/>
<accession>A0A4C1YEF6</accession>
<comment type="caution">
    <text evidence="1">The sequence shown here is derived from an EMBL/GenBank/DDBJ whole genome shotgun (WGS) entry which is preliminary data.</text>
</comment>